<reference evidence="2" key="1">
    <citation type="submission" date="2020-04" db="EMBL/GenBank/DDBJ databases">
        <authorList>
            <person name="Alioto T."/>
            <person name="Alioto T."/>
            <person name="Gomez Garrido J."/>
        </authorList>
    </citation>
    <scope>NUCLEOTIDE SEQUENCE</scope>
    <source>
        <strain evidence="2">A484AB</strain>
    </source>
</reference>
<dbReference type="EMBL" id="CACRXK020011856">
    <property type="protein sequence ID" value="CAB4022198.1"/>
    <property type="molecule type" value="Genomic_DNA"/>
</dbReference>
<comment type="caution">
    <text evidence="2">The sequence shown here is derived from an EMBL/GenBank/DDBJ whole genome shotgun (WGS) entry which is preliminary data.</text>
</comment>
<evidence type="ECO:0000256" key="1">
    <source>
        <dbReference type="SAM" id="MobiDB-lite"/>
    </source>
</evidence>
<evidence type="ECO:0000313" key="2">
    <source>
        <dbReference type="EMBL" id="CAB4022198.1"/>
    </source>
</evidence>
<keyword evidence="3" id="KW-1185">Reference proteome</keyword>
<dbReference type="Proteomes" id="UP001152795">
    <property type="component" value="Unassembled WGS sequence"/>
</dbReference>
<gene>
    <name evidence="2" type="ORF">PACLA_8A085028</name>
</gene>
<proteinExistence type="predicted"/>
<feature type="compositionally biased region" description="Basic and acidic residues" evidence="1">
    <location>
        <begin position="134"/>
        <end position="144"/>
    </location>
</feature>
<dbReference type="AlphaFoldDB" id="A0A7D9J5B3"/>
<feature type="compositionally biased region" description="Polar residues" evidence="1">
    <location>
        <begin position="189"/>
        <end position="209"/>
    </location>
</feature>
<organism evidence="2 3">
    <name type="scientific">Paramuricea clavata</name>
    <name type="common">Red gorgonian</name>
    <name type="synonym">Violescent sea-whip</name>
    <dbReference type="NCBI Taxonomy" id="317549"/>
    <lineage>
        <taxon>Eukaryota</taxon>
        <taxon>Metazoa</taxon>
        <taxon>Cnidaria</taxon>
        <taxon>Anthozoa</taxon>
        <taxon>Octocorallia</taxon>
        <taxon>Malacalcyonacea</taxon>
        <taxon>Plexauridae</taxon>
        <taxon>Paramuricea</taxon>
    </lineage>
</organism>
<evidence type="ECO:0000313" key="3">
    <source>
        <dbReference type="Proteomes" id="UP001152795"/>
    </source>
</evidence>
<name>A0A7D9J5B3_PARCT</name>
<feature type="region of interest" description="Disordered" evidence="1">
    <location>
        <begin position="80"/>
        <end position="144"/>
    </location>
</feature>
<feature type="region of interest" description="Disordered" evidence="1">
    <location>
        <begin position="182"/>
        <end position="283"/>
    </location>
</feature>
<feature type="compositionally biased region" description="Basic and acidic residues" evidence="1">
    <location>
        <begin position="257"/>
        <end position="272"/>
    </location>
</feature>
<accession>A0A7D9J5B3</accession>
<protein>
    <submittedName>
        <fullName evidence="2">Uncharacterized protein</fullName>
    </submittedName>
</protein>
<sequence>MLPEPTEDTAEVGGKILGDARVSEGDLKSISTDNLPWAEMLEYDFCKTFTISELNRLRSFIKDGVTFNVIAVKHSYVPEDPNLSEEQNKETGGQACAASDKQSVKTSASKDRTKLDPKERKKSAKAKSVAKMAVGKEKGGKKDKRDVSELFELPQERKTVGTCHVLLTSLLDGETVVNVSSPCVEESGETVNESVENGHSTMGGTNPQSGKRHDDKKKGKGDGDKHQKLMPPSKGKAKNERGKSALTAAAKGNKGGKGKEKVEESNEAHGEEEAPPPPPPLSIKLEVKLERLTCTRDVLEPESKS</sequence>
<feature type="compositionally biased region" description="Basic and acidic residues" evidence="1">
    <location>
        <begin position="211"/>
        <end position="227"/>
    </location>
</feature>
<feature type="compositionally biased region" description="Basic and acidic residues" evidence="1">
    <location>
        <begin position="108"/>
        <end position="119"/>
    </location>
</feature>